<gene>
    <name evidence="1" type="ORF">ICL07_22535</name>
</gene>
<dbReference type="EMBL" id="JACVFC010000003">
    <property type="protein sequence ID" value="MBC9933184.1"/>
    <property type="molecule type" value="Genomic_DNA"/>
</dbReference>
<accession>A0ABR7TRR5</accession>
<name>A0ABR7TRR5_9BACT</name>
<dbReference type="RefSeq" id="WP_188090306.1">
    <property type="nucleotide sequence ID" value="NZ_JACVFC010000003.1"/>
</dbReference>
<organism evidence="1 2">
    <name type="scientific">Chitinophaga qingshengii</name>
    <dbReference type="NCBI Taxonomy" id="1569794"/>
    <lineage>
        <taxon>Bacteria</taxon>
        <taxon>Pseudomonadati</taxon>
        <taxon>Bacteroidota</taxon>
        <taxon>Chitinophagia</taxon>
        <taxon>Chitinophagales</taxon>
        <taxon>Chitinophagaceae</taxon>
        <taxon>Chitinophaga</taxon>
    </lineage>
</organism>
<comment type="caution">
    <text evidence="1">The sequence shown here is derived from an EMBL/GenBank/DDBJ whole genome shotgun (WGS) entry which is preliminary data.</text>
</comment>
<sequence length="188" mass="21093">MIFIQRTVPTLLLLLCFVFKSPAQHKHAEAWIRAIDSGDSTQLLQLVKQGYRTNVIISSDSIVHYGTRGNLPVRLTRYTPLSYIMDDHKTPGNHFSDGCSPENNADCIQHKKAAMVLLLVQHGYRPSVEDLELLLLAGFRSDQFRAIVRQGKANVHGKNQSRLVAAAIWGNCEPALSNWLTTTDQEKL</sequence>
<reference evidence="1 2" key="1">
    <citation type="submission" date="2020-09" db="EMBL/GenBank/DDBJ databases">
        <title>Genome sequences of type strains of Chitinophaga qingshengii and Chitinophaga varians.</title>
        <authorList>
            <person name="Kittiwongwattana C."/>
        </authorList>
    </citation>
    <scope>NUCLEOTIDE SEQUENCE [LARGE SCALE GENOMIC DNA]</scope>
    <source>
        <strain evidence="1 2">JCM 30026</strain>
    </source>
</reference>
<keyword evidence="2" id="KW-1185">Reference proteome</keyword>
<dbReference type="Proteomes" id="UP000659124">
    <property type="component" value="Unassembled WGS sequence"/>
</dbReference>
<evidence type="ECO:0000313" key="1">
    <source>
        <dbReference type="EMBL" id="MBC9933184.1"/>
    </source>
</evidence>
<evidence type="ECO:0000313" key="2">
    <source>
        <dbReference type="Proteomes" id="UP000659124"/>
    </source>
</evidence>
<evidence type="ECO:0008006" key="3">
    <source>
        <dbReference type="Google" id="ProtNLM"/>
    </source>
</evidence>
<protein>
    <recommendedName>
        <fullName evidence="3">Ankyrin repeat domain-containing protein</fullName>
    </recommendedName>
</protein>
<proteinExistence type="predicted"/>